<protein>
    <submittedName>
        <fullName evidence="1">Uncharacterized protein</fullName>
    </submittedName>
</protein>
<name>A0ACB0DY71_RANTA</name>
<proteinExistence type="predicted"/>
<reference evidence="1" key="1">
    <citation type="submission" date="2023-05" db="EMBL/GenBank/DDBJ databases">
        <authorList>
            <consortium name="ELIXIR-Norway"/>
        </authorList>
    </citation>
    <scope>NUCLEOTIDE SEQUENCE</scope>
</reference>
<gene>
    <name evidence="1" type="ORF">MRATA1EN3_LOCUS4234</name>
</gene>
<dbReference type="Proteomes" id="UP001162501">
    <property type="component" value="Chromosome 11"/>
</dbReference>
<dbReference type="EMBL" id="OX596095">
    <property type="protein sequence ID" value="CAI9693021.1"/>
    <property type="molecule type" value="Genomic_DNA"/>
</dbReference>
<organism evidence="1 2">
    <name type="scientific">Rangifer tarandus platyrhynchus</name>
    <name type="common">Svalbard reindeer</name>
    <dbReference type="NCBI Taxonomy" id="3082113"/>
    <lineage>
        <taxon>Eukaryota</taxon>
        <taxon>Metazoa</taxon>
        <taxon>Chordata</taxon>
        <taxon>Craniata</taxon>
        <taxon>Vertebrata</taxon>
        <taxon>Euteleostomi</taxon>
        <taxon>Mammalia</taxon>
        <taxon>Eutheria</taxon>
        <taxon>Laurasiatheria</taxon>
        <taxon>Artiodactyla</taxon>
        <taxon>Ruminantia</taxon>
        <taxon>Pecora</taxon>
        <taxon>Cervidae</taxon>
        <taxon>Odocoileinae</taxon>
        <taxon>Rangifer</taxon>
    </lineage>
</organism>
<evidence type="ECO:0000313" key="2">
    <source>
        <dbReference type="Proteomes" id="UP001162501"/>
    </source>
</evidence>
<evidence type="ECO:0000313" key="1">
    <source>
        <dbReference type="EMBL" id="CAI9693021.1"/>
    </source>
</evidence>
<accession>A0ACB0DY71</accession>
<sequence length="87" mass="8827">MAPLASAGVSPALGLCRSPGSHIPVVITFKLAKRLAEAPGTGGQRGQPALRSTSRASRQGFPGGAGPSPHRPATSQTYLRVAGRGLR</sequence>